<feature type="region of interest" description="Disordered" evidence="1">
    <location>
        <begin position="104"/>
        <end position="188"/>
    </location>
</feature>
<feature type="compositionally biased region" description="Polar residues" evidence="1">
    <location>
        <begin position="104"/>
        <end position="115"/>
    </location>
</feature>
<feature type="region of interest" description="Disordered" evidence="1">
    <location>
        <begin position="1"/>
        <end position="44"/>
    </location>
</feature>
<accession>A0AAV4C0W4</accession>
<protein>
    <submittedName>
        <fullName evidence="2">Uncharacterized protein</fullName>
    </submittedName>
</protein>
<dbReference type="EMBL" id="BLXT01005737">
    <property type="protein sequence ID" value="GFO25250.1"/>
    <property type="molecule type" value="Genomic_DNA"/>
</dbReference>
<feature type="compositionally biased region" description="Basic and acidic residues" evidence="1">
    <location>
        <begin position="7"/>
        <end position="16"/>
    </location>
</feature>
<name>A0AAV4C0W4_9GAST</name>
<comment type="caution">
    <text evidence="2">The sequence shown here is derived from an EMBL/GenBank/DDBJ whole genome shotgun (WGS) entry which is preliminary data.</text>
</comment>
<evidence type="ECO:0000256" key="1">
    <source>
        <dbReference type="SAM" id="MobiDB-lite"/>
    </source>
</evidence>
<feature type="compositionally biased region" description="Acidic residues" evidence="1">
    <location>
        <begin position="393"/>
        <end position="412"/>
    </location>
</feature>
<keyword evidence="3" id="KW-1185">Reference proteome</keyword>
<feature type="region of interest" description="Disordered" evidence="1">
    <location>
        <begin position="390"/>
        <end position="412"/>
    </location>
</feature>
<proteinExistence type="predicted"/>
<dbReference type="Proteomes" id="UP000735302">
    <property type="component" value="Unassembled WGS sequence"/>
</dbReference>
<evidence type="ECO:0000313" key="3">
    <source>
        <dbReference type="Proteomes" id="UP000735302"/>
    </source>
</evidence>
<reference evidence="2 3" key="1">
    <citation type="journal article" date="2021" name="Elife">
        <title>Chloroplast acquisition without the gene transfer in kleptoplastic sea slugs, Plakobranchus ocellatus.</title>
        <authorList>
            <person name="Maeda T."/>
            <person name="Takahashi S."/>
            <person name="Yoshida T."/>
            <person name="Shimamura S."/>
            <person name="Takaki Y."/>
            <person name="Nagai Y."/>
            <person name="Toyoda A."/>
            <person name="Suzuki Y."/>
            <person name="Arimoto A."/>
            <person name="Ishii H."/>
            <person name="Satoh N."/>
            <person name="Nishiyama T."/>
            <person name="Hasebe M."/>
            <person name="Maruyama T."/>
            <person name="Minagawa J."/>
            <person name="Obokata J."/>
            <person name="Shigenobu S."/>
        </authorList>
    </citation>
    <scope>NUCLEOTIDE SEQUENCE [LARGE SCALE GENOMIC DNA]</scope>
</reference>
<organism evidence="2 3">
    <name type="scientific">Plakobranchus ocellatus</name>
    <dbReference type="NCBI Taxonomy" id="259542"/>
    <lineage>
        <taxon>Eukaryota</taxon>
        <taxon>Metazoa</taxon>
        <taxon>Spiralia</taxon>
        <taxon>Lophotrochozoa</taxon>
        <taxon>Mollusca</taxon>
        <taxon>Gastropoda</taxon>
        <taxon>Heterobranchia</taxon>
        <taxon>Euthyneura</taxon>
        <taxon>Panpulmonata</taxon>
        <taxon>Sacoglossa</taxon>
        <taxon>Placobranchoidea</taxon>
        <taxon>Plakobranchidae</taxon>
        <taxon>Plakobranchus</taxon>
    </lineage>
</organism>
<feature type="compositionally biased region" description="Polar residues" evidence="1">
    <location>
        <begin position="139"/>
        <end position="155"/>
    </location>
</feature>
<evidence type="ECO:0000313" key="2">
    <source>
        <dbReference type="EMBL" id="GFO25250.1"/>
    </source>
</evidence>
<dbReference type="AlphaFoldDB" id="A0AAV4C0W4"/>
<gene>
    <name evidence="2" type="ORF">PoB_005175500</name>
</gene>
<sequence length="412" mass="46021">MSGLRRSRPDEQDASLKRLQKISITRHEADTGAKSPHRLSPRSPKAIGMCMVEPHVVQKVVSDDENEVHFFPPVLMVSDLPSSAAVHQFEKDLNLNASSVSGQISPVSLSKSPGTTDRFPKNQTYKHKSRSLSPGHGLSTITKQGTANSGNTGLLSINAPHIPKDRTVSETDGKSKHGKPLSSPSSPSIMLKQCKLLDTSRFDFSKRRGSEPVLDSFGEREIKKVQFGVTDRRWEKLRSILVAMKNEPVDFKLLDSFPSDNLDNLQDKIDTQEEVNCLNREISDLHVILRQKESSITQLELERDAAISYIEKLKLPTSSCLKEKSITDHYIEQGIQGLRAQNVSKEEVIEVTSHLLKEVTSQKAYLERLISLVLTHAPWLLDDMDRSQSASVDGEDDDYIGNLNDSDDEVWC</sequence>
<feature type="compositionally biased region" description="Basic and acidic residues" evidence="1">
    <location>
        <begin position="162"/>
        <end position="175"/>
    </location>
</feature>